<organism evidence="3 4">
    <name type="scientific">Rotaria sordida</name>
    <dbReference type="NCBI Taxonomy" id="392033"/>
    <lineage>
        <taxon>Eukaryota</taxon>
        <taxon>Metazoa</taxon>
        <taxon>Spiralia</taxon>
        <taxon>Gnathifera</taxon>
        <taxon>Rotifera</taxon>
        <taxon>Eurotatoria</taxon>
        <taxon>Bdelloidea</taxon>
        <taxon>Philodinida</taxon>
        <taxon>Philodinidae</taxon>
        <taxon>Rotaria</taxon>
    </lineage>
</organism>
<proteinExistence type="predicted"/>
<comment type="caution">
    <text evidence="3">The sequence shown here is derived from an EMBL/GenBank/DDBJ whole genome shotgun (WGS) entry which is preliminary data.</text>
</comment>
<evidence type="ECO:0000313" key="4">
    <source>
        <dbReference type="Proteomes" id="UP000663870"/>
    </source>
</evidence>
<sequence length="251" mass="29185">MLAKLLDNGHLPKLYRLHVSFHAEHDPHNEEIMHPIPLKQVYAPELRYVSVELHESVGWMFTFLEDLQCHSQLEHFNIYGFMISGIIVSDVPRVAELRRWLLLSKSKTFTFRLNVEMRWLPECEESLDAFLNEYRQVIGGDLSSKSRTLTICYPDMSLFNQVKMNETVSEEDESSDSSRSSNLVSDDSIDENCKEMEIIEMDYMGDELIKNTQAVSRWHCLRKIILEGDFPDDNGIITLIIENNERSQSIP</sequence>
<dbReference type="Proteomes" id="UP000663870">
    <property type="component" value="Unassembled WGS sequence"/>
</dbReference>
<evidence type="ECO:0000313" key="2">
    <source>
        <dbReference type="EMBL" id="CAF1238716.1"/>
    </source>
</evidence>
<protein>
    <submittedName>
        <fullName evidence="3">Uncharacterized protein</fullName>
    </submittedName>
</protein>
<dbReference type="AlphaFoldDB" id="A0A815UQV1"/>
<feature type="region of interest" description="Disordered" evidence="1">
    <location>
        <begin position="167"/>
        <end position="186"/>
    </location>
</feature>
<gene>
    <name evidence="3" type="ORF">JXQ802_LOCUS41574</name>
    <name evidence="2" type="ORF">PYM288_LOCUS26763</name>
</gene>
<dbReference type="EMBL" id="CAJNOL010002671">
    <property type="protein sequence ID" value="CAF1520887.1"/>
    <property type="molecule type" value="Genomic_DNA"/>
</dbReference>
<dbReference type="EMBL" id="CAJNOH010001653">
    <property type="protein sequence ID" value="CAF1238716.1"/>
    <property type="molecule type" value="Genomic_DNA"/>
</dbReference>
<evidence type="ECO:0000313" key="3">
    <source>
        <dbReference type="EMBL" id="CAF1520887.1"/>
    </source>
</evidence>
<name>A0A815UQV1_9BILA</name>
<dbReference type="Proteomes" id="UP000663854">
    <property type="component" value="Unassembled WGS sequence"/>
</dbReference>
<evidence type="ECO:0000256" key="1">
    <source>
        <dbReference type="SAM" id="MobiDB-lite"/>
    </source>
</evidence>
<accession>A0A815UQV1</accession>
<feature type="compositionally biased region" description="Low complexity" evidence="1">
    <location>
        <begin position="177"/>
        <end position="186"/>
    </location>
</feature>
<keyword evidence="4" id="KW-1185">Reference proteome</keyword>
<reference evidence="3" key="1">
    <citation type="submission" date="2021-02" db="EMBL/GenBank/DDBJ databases">
        <authorList>
            <person name="Nowell W R."/>
        </authorList>
    </citation>
    <scope>NUCLEOTIDE SEQUENCE</scope>
</reference>